<dbReference type="InterPro" id="IPR013217">
    <property type="entry name" value="Methyltransf_12"/>
</dbReference>
<dbReference type="Pfam" id="PF14765">
    <property type="entry name" value="PS-DH"/>
    <property type="match status" value="1"/>
</dbReference>
<reference evidence="12 13" key="1">
    <citation type="submission" date="2015-09" db="EMBL/GenBank/DDBJ databases">
        <title>Host preference determinants of Valsa canker pathogens revealed by comparative genomics.</title>
        <authorList>
            <person name="Yin Z."/>
            <person name="Huang L."/>
        </authorList>
    </citation>
    <scope>NUCLEOTIDE SEQUENCE [LARGE SCALE GENOMIC DNA]</scope>
    <source>
        <strain evidence="12 13">SXYLt</strain>
    </source>
</reference>
<dbReference type="OrthoDB" id="329835at2759"/>
<dbReference type="SUPFAM" id="SSF47336">
    <property type="entry name" value="ACP-like"/>
    <property type="match status" value="1"/>
</dbReference>
<dbReference type="InterPro" id="IPR049900">
    <property type="entry name" value="PKS_mFAS_DH"/>
</dbReference>
<dbReference type="PANTHER" id="PTHR43775">
    <property type="entry name" value="FATTY ACID SYNTHASE"/>
    <property type="match status" value="1"/>
</dbReference>
<feature type="region of interest" description="C-terminal hotdog fold" evidence="7">
    <location>
        <begin position="1118"/>
        <end position="1270"/>
    </location>
</feature>
<dbReference type="SUPFAM" id="SSF52151">
    <property type="entry name" value="FabD/lysophospholipase-like"/>
    <property type="match status" value="1"/>
</dbReference>
<dbReference type="InParanoid" id="A0A423VC75"/>
<dbReference type="InterPro" id="IPR036291">
    <property type="entry name" value="NAD(P)-bd_dom_sf"/>
</dbReference>
<dbReference type="PROSITE" id="PS50075">
    <property type="entry name" value="CARRIER"/>
    <property type="match status" value="1"/>
</dbReference>
<proteinExistence type="predicted"/>
<evidence type="ECO:0000256" key="5">
    <source>
        <dbReference type="ARBA" id="ARBA00023268"/>
    </source>
</evidence>
<feature type="compositionally biased region" description="Basic and acidic residues" evidence="8">
    <location>
        <begin position="1846"/>
        <end position="1859"/>
    </location>
</feature>
<dbReference type="SUPFAM" id="SSF51735">
    <property type="entry name" value="NAD(P)-binding Rossmann-fold domains"/>
    <property type="match status" value="2"/>
</dbReference>
<dbReference type="Gene3D" id="1.10.1200.10">
    <property type="entry name" value="ACP-like"/>
    <property type="match status" value="1"/>
</dbReference>
<dbReference type="InterPro" id="IPR020843">
    <property type="entry name" value="ER"/>
</dbReference>
<dbReference type="GO" id="GO:0016491">
    <property type="term" value="F:oxidoreductase activity"/>
    <property type="evidence" value="ECO:0007669"/>
    <property type="project" value="UniProtKB-KW"/>
</dbReference>
<organism evidence="12 13">
    <name type="scientific">Cytospora leucostoma</name>
    <dbReference type="NCBI Taxonomy" id="1230097"/>
    <lineage>
        <taxon>Eukaryota</taxon>
        <taxon>Fungi</taxon>
        <taxon>Dikarya</taxon>
        <taxon>Ascomycota</taxon>
        <taxon>Pezizomycotina</taxon>
        <taxon>Sordariomycetes</taxon>
        <taxon>Sordariomycetidae</taxon>
        <taxon>Diaporthales</taxon>
        <taxon>Cytosporaceae</taxon>
        <taxon>Cytospora</taxon>
    </lineage>
</organism>
<dbReference type="InterPro" id="IPR013154">
    <property type="entry name" value="ADH-like_N"/>
</dbReference>
<dbReference type="Pfam" id="PF08240">
    <property type="entry name" value="ADH_N"/>
    <property type="match status" value="1"/>
</dbReference>
<evidence type="ECO:0000256" key="8">
    <source>
        <dbReference type="SAM" id="MobiDB-lite"/>
    </source>
</evidence>
<evidence type="ECO:0000256" key="2">
    <source>
        <dbReference type="ARBA" id="ARBA00022553"/>
    </source>
</evidence>
<dbReference type="GO" id="GO:0044550">
    <property type="term" value="P:secondary metabolite biosynthetic process"/>
    <property type="evidence" value="ECO:0007669"/>
    <property type="project" value="TreeGrafter"/>
</dbReference>
<sequence>MGQYVVANDYPSTGEPIAVCGLSLKFPQDASSEKGFWAMLLEKRNAMTEYPPDRLNVDAFYHPTRYHALRTRDAHFLKENLGVFDANFFSLTPSEASAMDPMQRILLETTYRALENAGIRMEDVKGSRSSVHTGCFTNDYLQQILKDSERLPPYAAVGATPSMLANRLSWFYDLRGPSVNLDSACSSSAMAVDLSCQLLHSGVTDMGIVAGCNMLLDPDFSTILSNMQMLSPSGRCYAFDHRANGYSRGEGVAVVVLKRLSDALRDNDTIRAVIRASGSNQDGRTPGITQPDPKAQAQLIRETYQRAGLSMEHTRFFEAHGTGTAIGDPIEVGAIADCFNRHRNSSDPLYVGSVKTNIGHLEGASGIAGLIKATLVVESGIIPPNANFESINRKLAAYDYMISLPSECIMWPPCEIRRASVNSFGYGGTNSHIVIDDAFSYLQRRGLTANFSKARRPYLRGGETPRPVAPEGLPKLLVWSASTETATRDMVSAWESYCYKRLETMPTPSLSDIAYTLDTRRSVLPSKSFAVISTVSDLQSLAQIASVPMETPKRSPRLAFIFTGQGAQWYAMGRELFIYPPFAESVRASEAILTSLGCSWSLQAELKRGESESRIDHPDVAQCLTAVVQIGIVDLLRSFDVRPVAVVGHSMGEIAAAYCAELLTQESALRIAFYRGFFTATLPARSHFKGAMLAVAMPSERLTTYFERIRTGCNALSPLVVSCVNSPSNTTVSGDEAAIEELKQILDGEGIFARRLRVPVAYHSPQMDLIASDCLHSFTGLESPKQDSNIKMVSSVTGFVLNKARACEASYWTDNMVSPVLFSQAVERLLRDSDRALRPKIDGSHRDAIVVDTLVEVGPHAALQLPIQETIKELPRGKGVKYFSTLYRKQSASATLLRLIGQLHCCGLPINLRRVNDPDKTLQGARVSLVDAPEYPFDHSKRYWSESPLAQNYRLRKHGHVELLGSPSRDWNPLQPQWRCIVRVTDMPWLMDHMLNGRAVYPASAMVVMALQGVSQLTENEKLIAFTLRNIRYDAPIAVTSDLTDLETRLQLKPLKLSTATKSRRWAFAVQSVTAGNWVENCSGTVEVHFDSASEAAGIRERSRFYERCLTKRSEHCNKVFDSKVIYDKFAKSGFHYGPPFQGITALCHNGTDTVTASLSWNNALDDSAGTEGYVIHPAHLDSFFHLALVSTSGRDNVIPTQAISYIKKLWISADGLDLPHVSVHASAIHDDETPRTKRYSGFAMTEDNKHAKMVLDGLQTTVIASLDEPNESAGHNQFWCGLQTAVDVDTLSGSEVLKRLEVMCGPDHLGPSNFFIDLRHYLYSTVRNLRNTIEASGTDPNKPYLVKYVDWMDWHLSTSVNGSCVTSDSDLRHRIAAAGFLGEFFLKVADNALDVLQGRSDMVQLIFEDNLVERFYEEFLSHSSYYEKLQAYLEDLSFKHPNMDFLEVGAGTGSFTERILKAVSSSATGTKERFNSYYYTDISPAFFERARMRFSAHSHKMKYGLLNVERDPLGQGFKEKTFDVISASNVLHVTKNLDQTLHGLRKLLKPGGKLLLHEYIHPERIEVGFVFGLLPGWWPDDESRKLGPLASEETWDKLLRRNGFSGADFGLRDFADQESHLMSIICATAVEPEEVNGHGVLPDVVIAVEPGSSNQADMAEALISRFSAEGRRAVRVDLQSIRGDVASHRVMVTLFDLESAILARLDKTRFELLKSLLLSASTILWVSKGEGPSADPSHGMINGFARVFRIENINTKLATLALDMDSESPVEDCSLIVAAFKQVIKPTRFDQPEDYVVRDGVLCLSRIYENTSFKAAMSEKLSGKRCITKKAKDARPFRGVFQDSKNSESPRITEDSPIRDPLGPDEVEIHVRAIGLNPADFSVMSGRSSTIKAGRECAGIVTRVSSSCDLAIGDHVCAYGDDVLRSTSRAKRNLVARIPKYFSFEEASTLPQDYIIANYLVREARVHHDDLVVVRGGDTRLGRATLDVLQKYGAKLCTSVTTAGNEDMFFDGIMVLAEDCFADTFQSSFCTGANIVLDFVNTDIIQLSECAAKFGSIISVRTADDSTTSIDSFSLPSTVGFRVIDVVEVLSHQAGRLQMPFSDLSRTSATWPFPLKTVNIEEVAASMRALEPEERIAVSYDDEREIEIFQTSLTGELFDPHSSYVISGGLGDLGRCIAKWMAYRGARNLVLFSRSGPRSEAAKSTIRDLQQLGVRVYVTICDVADSLSLQNALEELQYMPAIKGCIQAAGAIKDIMYERMSFHDWKVAIDPKTRGSWNLHEQLPEGMDFFILTSSISGIMGQATQINYAAGNTYQDALARYRLAIGEKGVSLDLGVLATGGLVSQNEGLAERLAAENVYTVLSEPEILALLDHFCDPSLRIDEIPSQIVTGLINPSLQDPRSSNFPAAFSHPFWSQTLARRGGDEESKLDTGGGAVELGRLMAEAGSAAKLSEIVAGALADQISSLVMTPRSSINMEEPLHTAGADSLSAVYLRNWIMKHFAVEVAVFDILGDMSITALGNSITKEWRAAQDIK</sequence>
<feature type="region of interest" description="N-terminal hotdog fold" evidence="7">
    <location>
        <begin position="961"/>
        <end position="1093"/>
    </location>
</feature>
<dbReference type="InterPro" id="IPR016039">
    <property type="entry name" value="Thiolase-like"/>
</dbReference>
<feature type="domain" description="Ketosynthase family 3 (KS3)" evidence="10">
    <location>
        <begin position="14"/>
        <end position="437"/>
    </location>
</feature>
<evidence type="ECO:0000256" key="1">
    <source>
        <dbReference type="ARBA" id="ARBA00022450"/>
    </source>
</evidence>
<dbReference type="Pfam" id="PF00109">
    <property type="entry name" value="ketoacyl-synt"/>
    <property type="match status" value="1"/>
</dbReference>
<dbReference type="InterPro" id="IPR020841">
    <property type="entry name" value="PKS_Beta-ketoAc_synthase_dom"/>
</dbReference>
<feature type="active site" description="Proton acceptor; for dehydratase activity" evidence="7">
    <location>
        <position position="993"/>
    </location>
</feature>
<dbReference type="Pfam" id="PF23297">
    <property type="entry name" value="ACP_SdgA_C"/>
    <property type="match status" value="1"/>
</dbReference>
<dbReference type="PANTHER" id="PTHR43775:SF29">
    <property type="entry name" value="ASPERFURANONE POLYKETIDE SYNTHASE AFOG-RELATED"/>
    <property type="match status" value="1"/>
</dbReference>
<dbReference type="InterPro" id="IPR029063">
    <property type="entry name" value="SAM-dependent_MTases_sf"/>
</dbReference>
<dbReference type="InterPro" id="IPR016035">
    <property type="entry name" value="Acyl_Trfase/lysoPLipase"/>
</dbReference>
<dbReference type="SMART" id="SM00826">
    <property type="entry name" value="PKS_DH"/>
    <property type="match status" value="1"/>
</dbReference>
<dbReference type="InterPro" id="IPR057326">
    <property type="entry name" value="KR_dom"/>
</dbReference>
<dbReference type="InterPro" id="IPR014030">
    <property type="entry name" value="Ketoacyl_synth_N"/>
</dbReference>
<dbReference type="InterPro" id="IPR013968">
    <property type="entry name" value="PKS_KR"/>
</dbReference>
<feature type="region of interest" description="Disordered" evidence="8">
    <location>
        <begin position="1841"/>
        <end position="1862"/>
    </location>
</feature>
<dbReference type="Gene3D" id="3.10.129.110">
    <property type="entry name" value="Polyketide synthase dehydratase"/>
    <property type="match status" value="1"/>
</dbReference>
<evidence type="ECO:0000313" key="12">
    <source>
        <dbReference type="EMBL" id="ROV88570.1"/>
    </source>
</evidence>
<evidence type="ECO:0000259" key="10">
    <source>
        <dbReference type="PROSITE" id="PS52004"/>
    </source>
</evidence>
<evidence type="ECO:0000259" key="11">
    <source>
        <dbReference type="PROSITE" id="PS52019"/>
    </source>
</evidence>
<evidence type="ECO:0000313" key="13">
    <source>
        <dbReference type="Proteomes" id="UP000285146"/>
    </source>
</evidence>
<keyword evidence="13" id="KW-1185">Reference proteome</keyword>
<dbReference type="Gene3D" id="3.40.47.10">
    <property type="match status" value="1"/>
</dbReference>
<dbReference type="PROSITE" id="PS52019">
    <property type="entry name" value="PKS_MFAS_DH"/>
    <property type="match status" value="1"/>
</dbReference>
<dbReference type="Gene3D" id="3.40.366.10">
    <property type="entry name" value="Malonyl-Coenzyme A Acyl Carrier Protein, domain 2"/>
    <property type="match status" value="1"/>
</dbReference>
<keyword evidence="2" id="KW-0597">Phosphoprotein</keyword>
<dbReference type="InterPro" id="IPR014031">
    <property type="entry name" value="Ketoacyl_synth_C"/>
</dbReference>
<dbReference type="CDD" id="cd05195">
    <property type="entry name" value="enoyl_red"/>
    <property type="match status" value="1"/>
</dbReference>
<dbReference type="GO" id="GO:0006633">
    <property type="term" value="P:fatty acid biosynthetic process"/>
    <property type="evidence" value="ECO:0007669"/>
    <property type="project" value="InterPro"/>
</dbReference>
<dbReference type="Pfam" id="PF00698">
    <property type="entry name" value="Acyl_transf_1"/>
    <property type="match status" value="1"/>
</dbReference>
<dbReference type="PROSITE" id="PS00606">
    <property type="entry name" value="KS3_1"/>
    <property type="match status" value="1"/>
</dbReference>
<dbReference type="EMBL" id="LKEB01000116">
    <property type="protein sequence ID" value="ROV88570.1"/>
    <property type="molecule type" value="Genomic_DNA"/>
</dbReference>
<dbReference type="PROSITE" id="PS52004">
    <property type="entry name" value="KS3_2"/>
    <property type="match status" value="1"/>
</dbReference>
<dbReference type="InterPro" id="IPR036736">
    <property type="entry name" value="ACP-like_sf"/>
</dbReference>
<keyword evidence="6" id="KW-0012">Acyltransferase</keyword>
<dbReference type="CDD" id="cd00833">
    <property type="entry name" value="PKS"/>
    <property type="match status" value="1"/>
</dbReference>
<name>A0A423VC75_9PEZI</name>
<protein>
    <submittedName>
        <fullName evidence="12">Uncharacterized protein</fullName>
    </submittedName>
</protein>
<dbReference type="CDD" id="cd05274">
    <property type="entry name" value="KR_FAS_SDR_x"/>
    <property type="match status" value="1"/>
</dbReference>
<dbReference type="SMART" id="SM00825">
    <property type="entry name" value="PKS_KS"/>
    <property type="match status" value="1"/>
</dbReference>
<keyword evidence="1" id="KW-0596">Phosphopantetheine</keyword>
<feature type="active site" description="Proton donor; for dehydratase activity" evidence="7">
    <location>
        <position position="1182"/>
    </location>
</feature>
<evidence type="ECO:0000256" key="7">
    <source>
        <dbReference type="PROSITE-ProRule" id="PRU01363"/>
    </source>
</evidence>
<dbReference type="GO" id="GO:0004315">
    <property type="term" value="F:3-oxoacyl-[acyl-carrier-protein] synthase activity"/>
    <property type="evidence" value="ECO:0007669"/>
    <property type="project" value="InterPro"/>
</dbReference>
<dbReference type="SMART" id="SM00829">
    <property type="entry name" value="PKS_ER"/>
    <property type="match status" value="1"/>
</dbReference>
<dbReference type="InterPro" id="IPR009081">
    <property type="entry name" value="PP-bd_ACP"/>
</dbReference>
<comment type="caution">
    <text evidence="12">The sequence shown here is derived from an EMBL/GenBank/DDBJ whole genome shotgun (WGS) entry which is preliminary data.</text>
</comment>
<dbReference type="InterPro" id="IPR032821">
    <property type="entry name" value="PKS_assoc"/>
</dbReference>
<dbReference type="SUPFAM" id="SSF50129">
    <property type="entry name" value="GroES-like"/>
    <property type="match status" value="1"/>
</dbReference>
<dbReference type="SUPFAM" id="SSF53901">
    <property type="entry name" value="Thiolase-like"/>
    <property type="match status" value="1"/>
</dbReference>
<dbReference type="Gene3D" id="3.30.70.3290">
    <property type="match status" value="1"/>
</dbReference>
<dbReference type="Pfam" id="PF08659">
    <property type="entry name" value="KR"/>
    <property type="match status" value="1"/>
</dbReference>
<dbReference type="InterPro" id="IPR011032">
    <property type="entry name" value="GroES-like_sf"/>
</dbReference>
<dbReference type="SUPFAM" id="SSF53335">
    <property type="entry name" value="S-adenosyl-L-methionine-dependent methyltransferases"/>
    <property type="match status" value="1"/>
</dbReference>
<dbReference type="InterPro" id="IPR050091">
    <property type="entry name" value="PKS_NRPS_Biosynth_Enz"/>
</dbReference>
<evidence type="ECO:0000256" key="3">
    <source>
        <dbReference type="ARBA" id="ARBA00022679"/>
    </source>
</evidence>
<dbReference type="InterPro" id="IPR042104">
    <property type="entry name" value="PKS_dehydratase_sf"/>
</dbReference>
<dbReference type="InterPro" id="IPR056501">
    <property type="entry name" value="NAD-bd_HRPKS_sdrA"/>
</dbReference>
<dbReference type="SMART" id="SM00827">
    <property type="entry name" value="PKS_AT"/>
    <property type="match status" value="1"/>
</dbReference>
<feature type="domain" description="Carrier" evidence="9">
    <location>
        <begin position="2450"/>
        <end position="2528"/>
    </location>
</feature>
<evidence type="ECO:0000256" key="4">
    <source>
        <dbReference type="ARBA" id="ARBA00023002"/>
    </source>
</evidence>
<keyword evidence="3" id="KW-0808">Transferase</keyword>
<dbReference type="Pfam" id="PF02801">
    <property type="entry name" value="Ketoacyl-synt_C"/>
    <property type="match status" value="1"/>
</dbReference>
<dbReference type="Gene3D" id="3.40.50.720">
    <property type="entry name" value="NAD(P)-binding Rossmann-like Domain"/>
    <property type="match status" value="1"/>
</dbReference>
<feature type="domain" description="PKS/mFAS DH" evidence="11">
    <location>
        <begin position="961"/>
        <end position="1270"/>
    </location>
</feature>
<dbReference type="Pfam" id="PF23114">
    <property type="entry name" value="NAD-bd_HRPKS_sdrA"/>
    <property type="match status" value="1"/>
</dbReference>
<dbReference type="Gene3D" id="3.40.50.150">
    <property type="entry name" value="Vaccinia Virus protein VP39"/>
    <property type="match status" value="1"/>
</dbReference>
<dbReference type="InterPro" id="IPR014043">
    <property type="entry name" value="Acyl_transferase_dom"/>
</dbReference>
<dbReference type="InterPro" id="IPR049551">
    <property type="entry name" value="PKS_DH_C"/>
</dbReference>
<dbReference type="Gene3D" id="3.90.180.10">
    <property type="entry name" value="Medium-chain alcohol dehydrogenases, catalytic domain"/>
    <property type="match status" value="1"/>
</dbReference>
<gene>
    <name evidence="12" type="ORF">VPNG_10237</name>
</gene>
<dbReference type="Pfam" id="PF21089">
    <property type="entry name" value="PKS_DH_N"/>
    <property type="match status" value="1"/>
</dbReference>
<dbReference type="Pfam" id="PF08242">
    <property type="entry name" value="Methyltransf_12"/>
    <property type="match status" value="1"/>
</dbReference>
<evidence type="ECO:0000259" key="9">
    <source>
        <dbReference type="PROSITE" id="PS50075"/>
    </source>
</evidence>
<evidence type="ECO:0000256" key="6">
    <source>
        <dbReference type="ARBA" id="ARBA00023315"/>
    </source>
</evidence>
<dbReference type="GO" id="GO:0004312">
    <property type="term" value="F:fatty acid synthase activity"/>
    <property type="evidence" value="ECO:0007669"/>
    <property type="project" value="TreeGrafter"/>
</dbReference>
<dbReference type="SUPFAM" id="SSF55048">
    <property type="entry name" value="Probable ACP-binding domain of malonyl-CoA ACP transacylase"/>
    <property type="match status" value="1"/>
</dbReference>
<dbReference type="InterPro" id="IPR016036">
    <property type="entry name" value="Malonyl_transacylase_ACP-bd"/>
</dbReference>
<dbReference type="InterPro" id="IPR020807">
    <property type="entry name" value="PKS_DH"/>
</dbReference>
<dbReference type="InterPro" id="IPR049552">
    <property type="entry name" value="PKS_DH_N"/>
</dbReference>
<keyword evidence="5" id="KW-0511">Multifunctional enzyme</keyword>
<dbReference type="InterPro" id="IPR018201">
    <property type="entry name" value="Ketoacyl_synth_AS"/>
</dbReference>
<dbReference type="InterPro" id="IPR001227">
    <property type="entry name" value="Ac_transferase_dom_sf"/>
</dbReference>
<keyword evidence="4" id="KW-0560">Oxidoreductase</keyword>
<dbReference type="STRING" id="1230097.A0A423VC75"/>
<accession>A0A423VC75</accession>
<dbReference type="SMART" id="SM00822">
    <property type="entry name" value="PKS_KR"/>
    <property type="match status" value="1"/>
</dbReference>
<dbReference type="Proteomes" id="UP000285146">
    <property type="component" value="Unassembled WGS sequence"/>
</dbReference>
<dbReference type="Pfam" id="PF16197">
    <property type="entry name" value="KAsynt_C_assoc"/>
    <property type="match status" value="1"/>
</dbReference>